<evidence type="ECO:0000313" key="2">
    <source>
        <dbReference type="EMBL" id="MCR6096582.1"/>
    </source>
</evidence>
<accession>A0A9Q4B210</accession>
<dbReference type="InterPro" id="IPR000182">
    <property type="entry name" value="GNAT_dom"/>
</dbReference>
<dbReference type="EMBL" id="JABXYM010000001">
    <property type="protein sequence ID" value="MCR6096582.1"/>
    <property type="molecule type" value="Genomic_DNA"/>
</dbReference>
<evidence type="ECO:0000259" key="1">
    <source>
        <dbReference type="PROSITE" id="PS51186"/>
    </source>
</evidence>
<dbReference type="RefSeq" id="WP_257821153.1">
    <property type="nucleotide sequence ID" value="NZ_JABXYM010000001.1"/>
</dbReference>
<dbReference type="Proteomes" id="UP001057753">
    <property type="component" value="Unassembled WGS sequence"/>
</dbReference>
<dbReference type="AlphaFoldDB" id="A0A9Q4B210"/>
<protein>
    <submittedName>
        <fullName evidence="2">GNAT family N-acetyltransferase</fullName>
    </submittedName>
</protein>
<dbReference type="Gene3D" id="3.40.630.30">
    <property type="match status" value="1"/>
</dbReference>
<dbReference type="SUPFAM" id="SSF55729">
    <property type="entry name" value="Acyl-CoA N-acyltransferases (Nat)"/>
    <property type="match status" value="1"/>
</dbReference>
<evidence type="ECO:0000313" key="3">
    <source>
        <dbReference type="Proteomes" id="UP001057753"/>
    </source>
</evidence>
<organism evidence="2 3">
    <name type="scientific">Salipaludibacillus agaradhaerens</name>
    <name type="common">Bacillus agaradhaerens</name>
    <dbReference type="NCBI Taxonomy" id="76935"/>
    <lineage>
        <taxon>Bacteria</taxon>
        <taxon>Bacillati</taxon>
        <taxon>Bacillota</taxon>
        <taxon>Bacilli</taxon>
        <taxon>Bacillales</taxon>
        <taxon>Bacillaceae</taxon>
    </lineage>
</organism>
<gene>
    <name evidence="2" type="ORF">HXA33_08440</name>
</gene>
<dbReference type="Pfam" id="PF00583">
    <property type="entry name" value="Acetyltransf_1"/>
    <property type="match status" value="1"/>
</dbReference>
<dbReference type="InterPro" id="IPR016181">
    <property type="entry name" value="Acyl_CoA_acyltransferase"/>
</dbReference>
<name>A0A9Q4B210_SALAG</name>
<proteinExistence type="predicted"/>
<sequence>MLIPYKKEYEKIAMGLLSFMPGEKRVQDIQKTLDTYRSSTEWKLYLWKHKDGSIIGVAGIEEANEHIYLHDITLNPSYRNEGVAKQMVDELEHLYKAPLKGTKVTEHFLEHCRKNGC</sequence>
<dbReference type="GO" id="GO:0016747">
    <property type="term" value="F:acyltransferase activity, transferring groups other than amino-acyl groups"/>
    <property type="evidence" value="ECO:0007669"/>
    <property type="project" value="InterPro"/>
</dbReference>
<dbReference type="CDD" id="cd04301">
    <property type="entry name" value="NAT_SF"/>
    <property type="match status" value="1"/>
</dbReference>
<dbReference type="PROSITE" id="PS51186">
    <property type="entry name" value="GNAT"/>
    <property type="match status" value="1"/>
</dbReference>
<comment type="caution">
    <text evidence="2">The sequence shown here is derived from an EMBL/GenBank/DDBJ whole genome shotgun (WGS) entry which is preliminary data.</text>
</comment>
<reference evidence="2" key="1">
    <citation type="submission" date="2020-06" db="EMBL/GenBank/DDBJ databases">
        <title>Insight into the genomes of haloalkaliphilic bacilli from Kenyan soda lakes.</title>
        <authorList>
            <person name="Mwirichia R."/>
            <person name="Villamizar G.C."/>
            <person name="Poehlein A."/>
            <person name="Mugweru J."/>
            <person name="Kipnyargis A."/>
            <person name="Kiplimo D."/>
            <person name="Orwa P."/>
            <person name="Daniel R."/>
        </authorList>
    </citation>
    <scope>NUCLEOTIDE SEQUENCE</scope>
    <source>
        <strain evidence="2">B1096_S55</strain>
    </source>
</reference>
<feature type="domain" description="N-acetyltransferase" evidence="1">
    <location>
        <begin position="3"/>
        <end position="117"/>
    </location>
</feature>
<keyword evidence="3" id="KW-1185">Reference proteome</keyword>